<dbReference type="GO" id="GO:0016757">
    <property type="term" value="F:glycosyltransferase activity"/>
    <property type="evidence" value="ECO:0007669"/>
    <property type="project" value="UniProtKB-KW"/>
</dbReference>
<dbReference type="RefSeq" id="WP_232716495.1">
    <property type="nucleotide sequence ID" value="NZ_FMWG01000008.1"/>
</dbReference>
<proteinExistence type="inferred from homology"/>
<dbReference type="STRING" id="1156985.SAMN04488118_108104"/>
<feature type="domain" description="Type II secretion system protein GspE N-terminal" evidence="5">
    <location>
        <begin position="82"/>
        <end position="167"/>
    </location>
</feature>
<keyword evidence="4" id="KW-0472">Membrane</keyword>
<protein>
    <submittedName>
        <fullName evidence="6">Glycosyltransferase, catalytic subunit of cellulose synthase and poly-beta-1,6-N-acetylglucosamine synthase</fullName>
    </submittedName>
</protein>
<accession>A0A1G5R413</accession>
<gene>
    <name evidence="6" type="ORF">SAMN04488118_108104</name>
</gene>
<evidence type="ECO:0000256" key="2">
    <source>
        <dbReference type="ARBA" id="ARBA00022676"/>
    </source>
</evidence>
<dbReference type="Gene3D" id="3.90.550.10">
    <property type="entry name" value="Spore Coat Polysaccharide Biosynthesis Protein SpsA, Chain A"/>
    <property type="match status" value="1"/>
</dbReference>
<dbReference type="SUPFAM" id="SSF53448">
    <property type="entry name" value="Nucleotide-diphospho-sugar transferases"/>
    <property type="match status" value="1"/>
</dbReference>
<feature type="transmembrane region" description="Helical" evidence="4">
    <location>
        <begin position="559"/>
        <end position="582"/>
    </location>
</feature>
<keyword evidence="4" id="KW-1133">Transmembrane helix</keyword>
<dbReference type="Proteomes" id="UP000198767">
    <property type="component" value="Unassembled WGS sequence"/>
</dbReference>
<dbReference type="InterPro" id="IPR007831">
    <property type="entry name" value="T2SS_GspE_N"/>
</dbReference>
<keyword evidence="2" id="KW-0328">Glycosyltransferase</keyword>
<keyword evidence="3 6" id="KW-0808">Transferase</keyword>
<dbReference type="SUPFAM" id="SSF160246">
    <property type="entry name" value="EspE N-terminal domain-like"/>
    <property type="match status" value="1"/>
</dbReference>
<feature type="transmembrane region" description="Helical" evidence="4">
    <location>
        <begin position="106"/>
        <end position="127"/>
    </location>
</feature>
<evidence type="ECO:0000256" key="1">
    <source>
        <dbReference type="ARBA" id="ARBA00006739"/>
    </source>
</evidence>
<dbReference type="AlphaFoldDB" id="A0A1G5R413"/>
<dbReference type="PANTHER" id="PTHR43630">
    <property type="entry name" value="POLY-BETA-1,6-N-ACETYL-D-GLUCOSAMINE SYNTHASE"/>
    <property type="match status" value="1"/>
</dbReference>
<organism evidence="6 7">
    <name type="scientific">Epibacterium ulvae</name>
    <dbReference type="NCBI Taxonomy" id="1156985"/>
    <lineage>
        <taxon>Bacteria</taxon>
        <taxon>Pseudomonadati</taxon>
        <taxon>Pseudomonadota</taxon>
        <taxon>Alphaproteobacteria</taxon>
        <taxon>Rhodobacterales</taxon>
        <taxon>Roseobacteraceae</taxon>
        <taxon>Epibacterium</taxon>
    </lineage>
</organism>
<name>A0A1G5R413_9RHOB</name>
<evidence type="ECO:0000259" key="5">
    <source>
        <dbReference type="Pfam" id="PF05157"/>
    </source>
</evidence>
<keyword evidence="4" id="KW-0812">Transmembrane</keyword>
<dbReference type="Pfam" id="PF13641">
    <property type="entry name" value="Glyco_tranf_2_3"/>
    <property type="match status" value="1"/>
</dbReference>
<feature type="transmembrane region" description="Helical" evidence="4">
    <location>
        <begin position="589"/>
        <end position="609"/>
    </location>
</feature>
<evidence type="ECO:0000256" key="4">
    <source>
        <dbReference type="SAM" id="Phobius"/>
    </source>
</evidence>
<dbReference type="PANTHER" id="PTHR43630:SF1">
    <property type="entry name" value="POLY-BETA-1,6-N-ACETYL-D-GLUCOSAMINE SYNTHASE"/>
    <property type="match status" value="1"/>
</dbReference>
<dbReference type="CDD" id="cd06427">
    <property type="entry name" value="CESA_like_2"/>
    <property type="match status" value="1"/>
</dbReference>
<evidence type="ECO:0000313" key="7">
    <source>
        <dbReference type="Proteomes" id="UP000198767"/>
    </source>
</evidence>
<evidence type="ECO:0000313" key="6">
    <source>
        <dbReference type="EMBL" id="SCZ68802.1"/>
    </source>
</evidence>
<dbReference type="InterPro" id="IPR029044">
    <property type="entry name" value="Nucleotide-diphossugar_trans"/>
</dbReference>
<reference evidence="6 7" key="1">
    <citation type="submission" date="2016-10" db="EMBL/GenBank/DDBJ databases">
        <authorList>
            <person name="de Groot N.N."/>
        </authorList>
    </citation>
    <scope>NUCLEOTIDE SEQUENCE [LARGE SCALE GENOMIC DNA]</scope>
    <source>
        <strain evidence="6 7">U95</strain>
    </source>
</reference>
<feature type="transmembrane region" description="Helical" evidence="4">
    <location>
        <begin position="514"/>
        <end position="539"/>
    </location>
</feature>
<evidence type="ECO:0000256" key="3">
    <source>
        <dbReference type="ARBA" id="ARBA00022679"/>
    </source>
</evidence>
<feature type="transmembrane region" description="Helical" evidence="4">
    <location>
        <begin position="218"/>
        <end position="239"/>
    </location>
</feature>
<dbReference type="Pfam" id="PF05157">
    <property type="entry name" value="MshEN"/>
    <property type="match status" value="1"/>
</dbReference>
<sequence>MGEIWTSAALRRRSQHQPAQRSFGLRPKRLGETLLQGQAISGDHLMRALVLQQHQRASLGDILVSEGWAERSTVLMALAQQYQMQTVNLSGRPLSKRLLERKPVDFWLGHCIAPWMQLGSTVIFAIAHPEQRTHLRQLLAPSFGDIRFVLTDEDAIRTGVARHMQHSLVHRAVTKTPNAYSCRDLMSPRRCRMVCLILISAVLAFALAPKTIFLGLTALAMLSLLLFTSLRLAGLIHALGKRGKSADSRTGPTPRKLKRLPRLSVLVPLYKEADISRDLLRRLGKLSYPRSLLEIFLVLEEHDAVTRAAVQAVTLPDWIKVIEVPANGTLKTKPRAMNYALEFCRGDLVGVWDAEDAPQGNQLEQVAKAFASADKNVACFQGVLDYYNPTANWLARCFTLEYASWFRLILPAMSRLGLVLPLGGTTMFIRRSVLQEVGGWDAHNVTEDADLGVRLYRAGYETRMLPATTYEEANCRIWPWVKQRSRWLKGFMITYLVHMQRPGRLVQDLGWRKFFGFQFFFIGAVGQFLFAPVLWTYWIVWFGSPHPITTALGPSVLSLFFAVMVACELTSICVATAAAFVIKRPSLALCAPTLLFYFPLGTIAAYKALRELLNRPFFWDKTHHGFHSDLPSPPAPRVLSDPQPHAAIGSQTPLKYDL</sequence>
<comment type="similarity">
    <text evidence="1">Belongs to the glycosyltransferase 2 family.</text>
</comment>
<keyword evidence="7" id="KW-1185">Reference proteome</keyword>
<dbReference type="EMBL" id="FMWG01000008">
    <property type="protein sequence ID" value="SCZ68802.1"/>
    <property type="molecule type" value="Genomic_DNA"/>
</dbReference>
<feature type="transmembrane region" description="Helical" evidence="4">
    <location>
        <begin position="193"/>
        <end position="212"/>
    </location>
</feature>
<dbReference type="InterPro" id="IPR037257">
    <property type="entry name" value="T2SS_E_N_sf"/>
</dbReference>